<evidence type="ECO:0000256" key="1">
    <source>
        <dbReference type="SAM" id="MobiDB-lite"/>
    </source>
</evidence>
<proteinExistence type="predicted"/>
<evidence type="ECO:0000313" key="4">
    <source>
        <dbReference type="Proteomes" id="UP001500305"/>
    </source>
</evidence>
<comment type="caution">
    <text evidence="3">The sequence shown here is derived from an EMBL/GenBank/DDBJ whole genome shotgun (WGS) entry which is preliminary data.</text>
</comment>
<feature type="compositionally biased region" description="Low complexity" evidence="1">
    <location>
        <begin position="112"/>
        <end position="121"/>
    </location>
</feature>
<protein>
    <submittedName>
        <fullName evidence="3">Uncharacterized protein</fullName>
    </submittedName>
</protein>
<dbReference type="PROSITE" id="PS51318">
    <property type="entry name" value="TAT"/>
    <property type="match status" value="1"/>
</dbReference>
<sequence>MPISRRRLLAAATGSLLAGCAAAPRTAGRRNTSAAPGVPASPGTNRQASPSVAQVTRAAVVARYRDRRQCSAVHGGGEADSPASAGQVVSRLSPAPGTPGRHTPRRTDLARGRPPARGAGASALRTGPEHGPDDGRSHPGAAR</sequence>
<evidence type="ECO:0000256" key="2">
    <source>
        <dbReference type="SAM" id="SignalP"/>
    </source>
</evidence>
<name>A0ABP5RNY8_9ACTN</name>
<feature type="compositionally biased region" description="Basic and acidic residues" evidence="1">
    <location>
        <begin position="127"/>
        <end position="137"/>
    </location>
</feature>
<dbReference type="InterPro" id="IPR006311">
    <property type="entry name" value="TAT_signal"/>
</dbReference>
<accession>A0ABP5RNY8</accession>
<organism evidence="3 4">
    <name type="scientific">Kitasatospora cystarginea</name>
    <dbReference type="NCBI Taxonomy" id="58350"/>
    <lineage>
        <taxon>Bacteria</taxon>
        <taxon>Bacillati</taxon>
        <taxon>Actinomycetota</taxon>
        <taxon>Actinomycetes</taxon>
        <taxon>Kitasatosporales</taxon>
        <taxon>Streptomycetaceae</taxon>
        <taxon>Kitasatospora</taxon>
    </lineage>
</organism>
<gene>
    <name evidence="3" type="ORF">GCM10010430_63200</name>
</gene>
<evidence type="ECO:0000313" key="3">
    <source>
        <dbReference type="EMBL" id="GAA2269114.1"/>
    </source>
</evidence>
<feature type="region of interest" description="Disordered" evidence="1">
    <location>
        <begin position="23"/>
        <end position="54"/>
    </location>
</feature>
<feature type="region of interest" description="Disordered" evidence="1">
    <location>
        <begin position="70"/>
        <end position="143"/>
    </location>
</feature>
<keyword evidence="2" id="KW-0732">Signal</keyword>
<dbReference type="Proteomes" id="UP001500305">
    <property type="component" value="Unassembled WGS sequence"/>
</dbReference>
<keyword evidence="4" id="KW-1185">Reference proteome</keyword>
<reference evidence="4" key="1">
    <citation type="journal article" date="2019" name="Int. J. Syst. Evol. Microbiol.">
        <title>The Global Catalogue of Microorganisms (GCM) 10K type strain sequencing project: providing services to taxonomists for standard genome sequencing and annotation.</title>
        <authorList>
            <consortium name="The Broad Institute Genomics Platform"/>
            <consortium name="The Broad Institute Genome Sequencing Center for Infectious Disease"/>
            <person name="Wu L."/>
            <person name="Ma J."/>
        </authorList>
    </citation>
    <scope>NUCLEOTIDE SEQUENCE [LARGE SCALE GENOMIC DNA]</scope>
    <source>
        <strain evidence="4">JCM 7356</strain>
    </source>
</reference>
<feature type="compositionally biased region" description="Polar residues" evidence="1">
    <location>
        <begin position="42"/>
        <end position="51"/>
    </location>
</feature>
<dbReference type="PROSITE" id="PS51257">
    <property type="entry name" value="PROKAR_LIPOPROTEIN"/>
    <property type="match status" value="1"/>
</dbReference>
<feature type="signal peptide" evidence="2">
    <location>
        <begin position="1"/>
        <end position="23"/>
    </location>
</feature>
<dbReference type="EMBL" id="BAAATR010000038">
    <property type="protein sequence ID" value="GAA2269114.1"/>
    <property type="molecule type" value="Genomic_DNA"/>
</dbReference>
<feature type="chain" id="PRO_5045517493" evidence="2">
    <location>
        <begin position="24"/>
        <end position="143"/>
    </location>
</feature>